<evidence type="ECO:0000313" key="3">
    <source>
        <dbReference type="Proteomes" id="UP000770661"/>
    </source>
</evidence>
<comment type="caution">
    <text evidence="2">The sequence shown here is derived from an EMBL/GenBank/DDBJ whole genome shotgun (WGS) entry which is preliminary data.</text>
</comment>
<reference evidence="2" key="1">
    <citation type="submission" date="2020-07" db="EMBL/GenBank/DDBJ databases">
        <title>The High-quality genome of the commercially important snow crab, Chionoecetes opilio.</title>
        <authorList>
            <person name="Jeong J.-H."/>
            <person name="Ryu S."/>
        </authorList>
    </citation>
    <scope>NUCLEOTIDE SEQUENCE</scope>
    <source>
        <strain evidence="2">MADBK_172401_WGS</strain>
        <tissue evidence="2">Digestive gland</tissue>
    </source>
</reference>
<dbReference type="EMBL" id="JACEEZ010017374">
    <property type="protein sequence ID" value="KAG0717592.1"/>
    <property type="molecule type" value="Genomic_DNA"/>
</dbReference>
<feature type="region of interest" description="Disordered" evidence="1">
    <location>
        <begin position="43"/>
        <end position="91"/>
    </location>
</feature>
<proteinExistence type="predicted"/>
<gene>
    <name evidence="2" type="ORF">GWK47_054102</name>
</gene>
<feature type="compositionally biased region" description="Basic and acidic residues" evidence="1">
    <location>
        <begin position="53"/>
        <end position="76"/>
    </location>
</feature>
<dbReference type="Proteomes" id="UP000770661">
    <property type="component" value="Unassembled WGS sequence"/>
</dbReference>
<organism evidence="2 3">
    <name type="scientific">Chionoecetes opilio</name>
    <name type="common">Atlantic snow crab</name>
    <name type="synonym">Cancer opilio</name>
    <dbReference type="NCBI Taxonomy" id="41210"/>
    <lineage>
        <taxon>Eukaryota</taxon>
        <taxon>Metazoa</taxon>
        <taxon>Ecdysozoa</taxon>
        <taxon>Arthropoda</taxon>
        <taxon>Crustacea</taxon>
        <taxon>Multicrustacea</taxon>
        <taxon>Malacostraca</taxon>
        <taxon>Eumalacostraca</taxon>
        <taxon>Eucarida</taxon>
        <taxon>Decapoda</taxon>
        <taxon>Pleocyemata</taxon>
        <taxon>Brachyura</taxon>
        <taxon>Eubrachyura</taxon>
        <taxon>Majoidea</taxon>
        <taxon>Majidae</taxon>
        <taxon>Chionoecetes</taxon>
    </lineage>
</organism>
<accession>A0A8J4Y021</accession>
<evidence type="ECO:0000313" key="2">
    <source>
        <dbReference type="EMBL" id="KAG0717592.1"/>
    </source>
</evidence>
<evidence type="ECO:0000256" key="1">
    <source>
        <dbReference type="SAM" id="MobiDB-lite"/>
    </source>
</evidence>
<keyword evidence="3" id="KW-1185">Reference proteome</keyword>
<name>A0A8J4Y021_CHIOP</name>
<protein>
    <submittedName>
        <fullName evidence="2">Uncharacterized protein</fullName>
    </submittedName>
</protein>
<sequence length="120" mass="13382">MATGCSLRYQKSPEKVFTHALPISASWKSRRWAASFQSFAGAKAATGASNQRAHVDLSDKEGNRRRLDSSRGEKELPQLGGEQRNLRRVDGTCHPTRAVAWHPGRRNFTFGSRPRHPAGR</sequence>
<dbReference type="AlphaFoldDB" id="A0A8J4Y021"/>